<organism evidence="3">
    <name type="scientific">Ixodes ricinus</name>
    <name type="common">Common tick</name>
    <name type="synonym">Acarus ricinus</name>
    <dbReference type="NCBI Taxonomy" id="34613"/>
    <lineage>
        <taxon>Eukaryota</taxon>
        <taxon>Metazoa</taxon>
        <taxon>Ecdysozoa</taxon>
        <taxon>Arthropoda</taxon>
        <taxon>Chelicerata</taxon>
        <taxon>Arachnida</taxon>
        <taxon>Acari</taxon>
        <taxon>Parasitiformes</taxon>
        <taxon>Ixodida</taxon>
        <taxon>Ixodoidea</taxon>
        <taxon>Ixodidae</taxon>
        <taxon>Ixodinae</taxon>
        <taxon>Ixodes</taxon>
    </lineage>
</organism>
<evidence type="ECO:0000256" key="1">
    <source>
        <dbReference type="SAM" id="Coils"/>
    </source>
</evidence>
<dbReference type="EMBL" id="GEGO01005105">
    <property type="protein sequence ID" value="JAR90299.1"/>
    <property type="molecule type" value="Transcribed_RNA"/>
</dbReference>
<feature type="region of interest" description="Disordered" evidence="2">
    <location>
        <begin position="303"/>
        <end position="370"/>
    </location>
</feature>
<dbReference type="Gene3D" id="1.20.1270.60">
    <property type="entry name" value="Arfaptin homology (AH) domain/BAR domain"/>
    <property type="match status" value="1"/>
</dbReference>
<evidence type="ECO:0000313" key="3">
    <source>
        <dbReference type="EMBL" id="JAR90299.1"/>
    </source>
</evidence>
<reference evidence="3" key="1">
    <citation type="journal article" date="2018" name="PLoS Negl. Trop. Dis.">
        <title>Sialome diversity of ticks revealed by RNAseq of single tick salivary glands.</title>
        <authorList>
            <person name="Perner J."/>
            <person name="Kropackova S."/>
            <person name="Kopacek P."/>
            <person name="Ribeiro J.M."/>
        </authorList>
    </citation>
    <scope>NUCLEOTIDE SEQUENCE</scope>
    <source>
        <strain evidence="3">Siblings of single egg batch collected in Ceske Budejovice</strain>
        <tissue evidence="3">Salivary glands</tissue>
    </source>
</reference>
<feature type="compositionally biased region" description="Pro residues" evidence="2">
    <location>
        <begin position="310"/>
        <end position="322"/>
    </location>
</feature>
<accession>A0A147BHM0</accession>
<evidence type="ECO:0000256" key="2">
    <source>
        <dbReference type="SAM" id="MobiDB-lite"/>
    </source>
</evidence>
<sequence>MDRASRAIRRSGARLKALNGGHADLNLVISELRDIRLAMKSFLTAQNSVSQDLVLWAQADENRVIQDVMSQLAELNTFWTDVQRDFVEHLKAFKHHFDLILEGEKQVDQARNALVLCEQKELKIKKELKKASKKATVEEISNLELKLAQAERAKDLAQYEAMEKVQENEAVKLIRVKEGLLKLSEAYLELANKCAIIFESQRDIAAHIPDVHHMALHEMKYTGTGAMKQAVQKAKDRVDQYHLYQYRLIPHCPSVEEPPPPYTPGYYDPTTGQPYHVPGGDEAAFGSVRQRVVLPSCPAPAFGGGRGLARPPPVPQQLPSRPPGGNNNPDWLLPRDAPAACPPSPWPPAWGSDGEEEDRLSAAMGAARLG</sequence>
<name>A0A147BHM0_IXORI</name>
<dbReference type="AlphaFoldDB" id="A0A147BHM0"/>
<feature type="coiled-coil region" evidence="1">
    <location>
        <begin position="133"/>
        <end position="160"/>
    </location>
</feature>
<protein>
    <submittedName>
        <fullName evidence="3">Putative myosin-i heavy chain-like protein</fullName>
    </submittedName>
</protein>
<keyword evidence="1" id="KW-0175">Coiled coil</keyword>
<proteinExistence type="predicted"/>
<dbReference type="InterPro" id="IPR027267">
    <property type="entry name" value="AH/BAR_dom_sf"/>
</dbReference>